<feature type="non-terminal residue" evidence="1">
    <location>
        <position position="64"/>
    </location>
</feature>
<evidence type="ECO:0000313" key="1">
    <source>
        <dbReference type="EMBL" id="CAF4734267.1"/>
    </source>
</evidence>
<dbReference type="EMBL" id="CAJOBI010133165">
    <property type="protein sequence ID" value="CAF4734267.1"/>
    <property type="molecule type" value="Genomic_DNA"/>
</dbReference>
<protein>
    <submittedName>
        <fullName evidence="1">Uncharacterized protein</fullName>
    </submittedName>
</protein>
<proteinExistence type="predicted"/>
<dbReference type="Proteomes" id="UP000676336">
    <property type="component" value="Unassembled WGS sequence"/>
</dbReference>
<name>A0A8S3ALA2_9BILA</name>
<feature type="non-terminal residue" evidence="1">
    <location>
        <position position="1"/>
    </location>
</feature>
<organism evidence="1 2">
    <name type="scientific">Rotaria magnacalcarata</name>
    <dbReference type="NCBI Taxonomy" id="392030"/>
    <lineage>
        <taxon>Eukaryota</taxon>
        <taxon>Metazoa</taxon>
        <taxon>Spiralia</taxon>
        <taxon>Gnathifera</taxon>
        <taxon>Rotifera</taxon>
        <taxon>Eurotatoria</taxon>
        <taxon>Bdelloidea</taxon>
        <taxon>Philodinida</taxon>
        <taxon>Philodinidae</taxon>
        <taxon>Rotaria</taxon>
    </lineage>
</organism>
<dbReference type="AlphaFoldDB" id="A0A8S3ALA2"/>
<sequence length="64" mass="7501">EESESELVELQADGLADYVHRLDTEQNELVQQEEQEIVRLWKARNNVLTQLEYTAPQKSSRIDD</sequence>
<reference evidence="1" key="1">
    <citation type="submission" date="2021-02" db="EMBL/GenBank/DDBJ databases">
        <authorList>
            <person name="Nowell W R."/>
        </authorList>
    </citation>
    <scope>NUCLEOTIDE SEQUENCE</scope>
</reference>
<accession>A0A8S3ALA2</accession>
<evidence type="ECO:0000313" key="2">
    <source>
        <dbReference type="Proteomes" id="UP000676336"/>
    </source>
</evidence>
<comment type="caution">
    <text evidence="1">The sequence shown here is derived from an EMBL/GenBank/DDBJ whole genome shotgun (WGS) entry which is preliminary data.</text>
</comment>
<gene>
    <name evidence="1" type="ORF">SMN809_LOCUS44412</name>
</gene>